<dbReference type="NCBIfam" id="NF040521">
    <property type="entry name" value="C45_proenzyme"/>
    <property type="match status" value="1"/>
</dbReference>
<feature type="domain" description="Peptidase C45 hydrolase" evidence="1">
    <location>
        <begin position="112"/>
        <end position="359"/>
    </location>
</feature>
<dbReference type="RefSeq" id="WP_185006808.1">
    <property type="nucleotide sequence ID" value="NZ_BAAAUI010000038.1"/>
</dbReference>
<dbReference type="Proteomes" id="UP000533598">
    <property type="component" value="Unassembled WGS sequence"/>
</dbReference>
<dbReference type="Gene3D" id="3.60.60.10">
    <property type="entry name" value="Penicillin V Acylase, Chain A"/>
    <property type="match status" value="1"/>
</dbReference>
<evidence type="ECO:0000313" key="2">
    <source>
        <dbReference type="EMBL" id="MBB4680763.1"/>
    </source>
</evidence>
<dbReference type="PANTHER" id="PTHR34180">
    <property type="entry name" value="PEPTIDASE C45"/>
    <property type="match status" value="1"/>
</dbReference>
<dbReference type="InterPro" id="IPR005079">
    <property type="entry name" value="Peptidase_C45_hydrolase"/>
</dbReference>
<dbReference type="SUPFAM" id="SSF56235">
    <property type="entry name" value="N-terminal nucleophile aminohydrolases (Ntn hydrolases)"/>
    <property type="match status" value="1"/>
</dbReference>
<organism evidence="2 3">
    <name type="scientific">Crossiella cryophila</name>
    <dbReference type="NCBI Taxonomy" id="43355"/>
    <lineage>
        <taxon>Bacteria</taxon>
        <taxon>Bacillati</taxon>
        <taxon>Actinomycetota</taxon>
        <taxon>Actinomycetes</taxon>
        <taxon>Pseudonocardiales</taxon>
        <taxon>Pseudonocardiaceae</taxon>
        <taxon>Crossiella</taxon>
    </lineage>
</organism>
<dbReference type="AlphaFoldDB" id="A0A7W7CJ81"/>
<proteinExistence type="predicted"/>
<reference evidence="2 3" key="1">
    <citation type="submission" date="2020-08" db="EMBL/GenBank/DDBJ databases">
        <title>Sequencing the genomes of 1000 actinobacteria strains.</title>
        <authorList>
            <person name="Klenk H.-P."/>
        </authorList>
    </citation>
    <scope>NUCLEOTIDE SEQUENCE [LARGE SCALE GENOMIC DNA]</scope>
    <source>
        <strain evidence="2 3">DSM 44230</strain>
    </source>
</reference>
<keyword evidence="2" id="KW-0378">Hydrolase</keyword>
<dbReference type="GO" id="GO:0016787">
    <property type="term" value="F:hydrolase activity"/>
    <property type="evidence" value="ECO:0007669"/>
    <property type="project" value="UniProtKB-KW"/>
</dbReference>
<dbReference type="InterPro" id="IPR047801">
    <property type="entry name" value="Peptidase_C45"/>
</dbReference>
<dbReference type="EMBL" id="JACHMH010000001">
    <property type="protein sequence ID" value="MBB4680763.1"/>
    <property type="molecule type" value="Genomic_DNA"/>
</dbReference>
<accession>A0A7W7CJ81</accession>
<evidence type="ECO:0000259" key="1">
    <source>
        <dbReference type="Pfam" id="PF03417"/>
    </source>
</evidence>
<name>A0A7W7CJ81_9PSEU</name>
<dbReference type="InterPro" id="IPR047794">
    <property type="entry name" value="C45_proenzyme-like"/>
</dbReference>
<dbReference type="InterPro" id="IPR029055">
    <property type="entry name" value="Ntn_hydrolases_N"/>
</dbReference>
<dbReference type="PANTHER" id="PTHR34180:SF1">
    <property type="entry name" value="BETA-ALANYL-DOPAMINE_CARCININE HYDROLASE"/>
    <property type="match status" value="1"/>
</dbReference>
<protein>
    <submittedName>
        <fullName evidence="2">Putative choloylglycine hydrolase</fullName>
    </submittedName>
</protein>
<sequence length="375" mass="41013">MGQQIVAGGGAADFATVRLLSAEGDQHAIGRTLAEAARQTYGWRPIPADRRKARARRRWFERNWPQHHERMRGAASLLGLDFTADEYYVDCLYPLPAGSACSASTVPPGLTEEGRGLLGRNYDFFTTTRNELFAMMTGAPPPAERGEPWAGRPTIVHSRPTDGPATLVLTMDTLDGCMDGINEHGLAVVLLIADAENTNPPTDETPQVGLASVQLPRFLLDTCASAEQARAALLDVKQYDQGSPLHYLIADASGDSFVWERGPGGDEHITDGQGALCVTNHLLHRHPDAANLPPDNPETMLSYQRYQRLAKSTGATMSGPALREALDEIGFDADSPTDYPVRTLWRTVFDLGARTMSTRFYLDDQRQSAELTYSV</sequence>
<keyword evidence="3" id="KW-1185">Reference proteome</keyword>
<dbReference type="Pfam" id="PF03417">
    <property type="entry name" value="AAT"/>
    <property type="match status" value="1"/>
</dbReference>
<evidence type="ECO:0000313" key="3">
    <source>
        <dbReference type="Proteomes" id="UP000533598"/>
    </source>
</evidence>
<comment type="caution">
    <text evidence="2">The sequence shown here is derived from an EMBL/GenBank/DDBJ whole genome shotgun (WGS) entry which is preliminary data.</text>
</comment>
<gene>
    <name evidence="2" type="ORF">HNR67_006881</name>
</gene>